<evidence type="ECO:0000313" key="1">
    <source>
        <dbReference type="EMBL" id="RGZ50442.1"/>
    </source>
</evidence>
<organism evidence="1 2">
    <name type="scientific">Bacteroides uniformis</name>
    <dbReference type="NCBI Taxonomy" id="820"/>
    <lineage>
        <taxon>Bacteria</taxon>
        <taxon>Pseudomonadati</taxon>
        <taxon>Bacteroidota</taxon>
        <taxon>Bacteroidia</taxon>
        <taxon>Bacteroidales</taxon>
        <taxon>Bacteroidaceae</taxon>
        <taxon>Bacteroides</taxon>
    </lineage>
</organism>
<evidence type="ECO:0000313" key="2">
    <source>
        <dbReference type="Proteomes" id="UP000283684"/>
    </source>
</evidence>
<name>A0A3E5BH70_BACUN</name>
<protein>
    <submittedName>
        <fullName evidence="1">Uncharacterized protein</fullName>
    </submittedName>
</protein>
<gene>
    <name evidence="1" type="ORF">DW988_04545</name>
</gene>
<accession>A0A3E5BH70</accession>
<dbReference type="EMBL" id="QSEE01000003">
    <property type="protein sequence ID" value="RGZ50442.1"/>
    <property type="molecule type" value="Genomic_DNA"/>
</dbReference>
<comment type="caution">
    <text evidence="1">The sequence shown here is derived from an EMBL/GenBank/DDBJ whole genome shotgun (WGS) entry which is preliminary data.</text>
</comment>
<sequence>MKAIKVALVFCNAIVEYNKPTKNRCSFFSIKFNDEGCSLAEVDKALKNVRNEYSLGQEVEAHNIIHLPDYNDYSK</sequence>
<reference evidence="1 2" key="1">
    <citation type="submission" date="2018-08" db="EMBL/GenBank/DDBJ databases">
        <title>A genome reference for cultivated species of the human gut microbiota.</title>
        <authorList>
            <person name="Zou Y."/>
            <person name="Xue W."/>
            <person name="Luo G."/>
        </authorList>
    </citation>
    <scope>NUCLEOTIDE SEQUENCE [LARGE SCALE GENOMIC DNA]</scope>
    <source>
        <strain evidence="1 2">AM50-4</strain>
    </source>
</reference>
<dbReference type="Proteomes" id="UP000283684">
    <property type="component" value="Unassembled WGS sequence"/>
</dbReference>
<dbReference type="AlphaFoldDB" id="A0A3E5BH70"/>
<proteinExistence type="predicted"/>